<keyword evidence="9 11" id="KW-0486">Methionine biosynthesis</keyword>
<dbReference type="InterPro" id="IPR014710">
    <property type="entry name" value="RmlC-like_jellyroll"/>
</dbReference>
<feature type="binding site" evidence="11">
    <location>
        <position position="97"/>
    </location>
    <ligand>
        <name>Fe(2+)</name>
        <dbReference type="ChEBI" id="CHEBI:29033"/>
        <note>for iron-dependent acireductone dioxygenase activity</note>
    </ligand>
</feature>
<keyword evidence="16" id="KW-1185">Reference proteome</keyword>
<comment type="similarity">
    <text evidence="11">Belongs to the acireductone dioxygenase (ARD) family.</text>
</comment>
<dbReference type="GO" id="GO:0010308">
    <property type="term" value="F:acireductone dioxygenase (Ni2+-requiring) activity"/>
    <property type="evidence" value="ECO:0007669"/>
    <property type="project" value="UniProtKB-UniRule"/>
</dbReference>
<dbReference type="PANTHER" id="PTHR23418">
    <property type="entry name" value="ACIREDUCTONE DIOXYGENASE"/>
    <property type="match status" value="1"/>
</dbReference>
<dbReference type="SFLD" id="SFLDG00358">
    <property type="entry name" value="Main_(cytGST)"/>
    <property type="match status" value="1"/>
</dbReference>
<dbReference type="PROSITE" id="PS50405">
    <property type="entry name" value="GST_CTER"/>
    <property type="match status" value="1"/>
</dbReference>
<dbReference type="Pfam" id="PF02798">
    <property type="entry name" value="GST_N"/>
    <property type="match status" value="1"/>
</dbReference>
<reference evidence="15 16" key="1">
    <citation type="journal article" date="2019" name="Sci. Rep.">
        <title>Comparative genomics of chytrid fungi reveal insights into the obligate biotrophic and pathogenic lifestyle of Synchytrium endobioticum.</title>
        <authorList>
            <person name="van de Vossenberg B.T.L.H."/>
            <person name="Warris S."/>
            <person name="Nguyen H.D.T."/>
            <person name="van Gent-Pelzer M.P.E."/>
            <person name="Joly D.L."/>
            <person name="van de Geest H.C."/>
            <person name="Bonants P.J.M."/>
            <person name="Smith D.S."/>
            <person name="Levesque C.A."/>
            <person name="van der Lee T.A.J."/>
        </authorList>
    </citation>
    <scope>NUCLEOTIDE SEQUENCE [LARGE SCALE GENOMIC DNA]</scope>
    <source>
        <strain evidence="15 16">CBS 675.73</strain>
    </source>
</reference>
<dbReference type="Pfam" id="PF00043">
    <property type="entry name" value="GST_C"/>
    <property type="match status" value="1"/>
</dbReference>
<dbReference type="FunFam" id="2.60.120.10:FF:000099">
    <property type="entry name" value="1,2-dihydroxy-3-keto-5-methylthiopentene dioxygenase"/>
    <property type="match status" value="1"/>
</dbReference>
<evidence type="ECO:0000313" key="15">
    <source>
        <dbReference type="EMBL" id="TPX78270.1"/>
    </source>
</evidence>
<dbReference type="GO" id="GO:0010309">
    <property type="term" value="F:acireductone dioxygenase [iron(II)-requiring] activity"/>
    <property type="evidence" value="ECO:0007669"/>
    <property type="project" value="UniProtKB-UniRule"/>
</dbReference>
<dbReference type="SFLD" id="SFLDS00019">
    <property type="entry name" value="Glutathione_Transferase_(cytos"/>
    <property type="match status" value="1"/>
</dbReference>
<dbReference type="SUPFAM" id="SSF47616">
    <property type="entry name" value="GST C-terminal domain-like"/>
    <property type="match status" value="1"/>
</dbReference>
<dbReference type="CDD" id="cd03044">
    <property type="entry name" value="GST_N_EF1Bgamma"/>
    <property type="match status" value="1"/>
</dbReference>
<gene>
    <name evidence="15" type="primary">ADI1B</name>
    <name evidence="11" type="synonym">ADI1</name>
    <name evidence="15" type="ORF">CcCBS67573_g00419</name>
</gene>
<accession>A0A507FRM1</accession>
<dbReference type="FunFam" id="1.20.1050.10:FF:000006">
    <property type="entry name" value="Elongation factor 1 gamma"/>
    <property type="match status" value="1"/>
</dbReference>
<comment type="catalytic activity">
    <reaction evidence="11">
        <text>1,2-dihydroxy-5-(methylsulfanyl)pent-1-en-3-one + O2 = 3-(methylsulfanyl)propanoate + CO + formate + 2 H(+)</text>
        <dbReference type="Rhea" id="RHEA:14161"/>
        <dbReference type="ChEBI" id="CHEBI:15378"/>
        <dbReference type="ChEBI" id="CHEBI:15379"/>
        <dbReference type="ChEBI" id="CHEBI:15740"/>
        <dbReference type="ChEBI" id="CHEBI:17245"/>
        <dbReference type="ChEBI" id="CHEBI:49016"/>
        <dbReference type="ChEBI" id="CHEBI:49252"/>
        <dbReference type="EC" id="1.13.11.53"/>
    </reaction>
</comment>
<dbReference type="InterPro" id="IPR004313">
    <property type="entry name" value="ARD"/>
</dbReference>
<keyword evidence="10 11" id="KW-0539">Nucleus</keyword>
<dbReference type="EMBL" id="QEAP01000006">
    <property type="protein sequence ID" value="TPX78270.1"/>
    <property type="molecule type" value="Genomic_DNA"/>
</dbReference>
<keyword evidence="8 11" id="KW-0408">Iron</keyword>
<dbReference type="HAMAP" id="MF_03154">
    <property type="entry name" value="Salvage_MtnD_euk"/>
    <property type="match status" value="1"/>
</dbReference>
<evidence type="ECO:0000256" key="3">
    <source>
        <dbReference type="ARBA" id="ARBA00022596"/>
    </source>
</evidence>
<feature type="binding site" evidence="11">
    <location>
        <position position="136"/>
    </location>
    <ligand>
        <name>Ni(2+)</name>
        <dbReference type="ChEBI" id="CHEBI:49786"/>
        <note>for nickel-dependent acireductone dioxygenase activity</note>
    </ligand>
</feature>
<dbReference type="GO" id="GO:0005634">
    <property type="term" value="C:nucleus"/>
    <property type="evidence" value="ECO:0007669"/>
    <property type="project" value="UniProtKB-SubCell"/>
</dbReference>
<dbReference type="InterPro" id="IPR004045">
    <property type="entry name" value="Glutathione_S-Trfase_N"/>
</dbReference>
<feature type="domain" description="GST N-terminal" evidence="13">
    <location>
        <begin position="183"/>
        <end position="264"/>
    </location>
</feature>
<feature type="binding site" evidence="11">
    <location>
        <position position="91"/>
    </location>
    <ligand>
        <name>Ni(2+)</name>
        <dbReference type="ChEBI" id="CHEBI:49786"/>
        <note>for nickel-dependent acireductone dioxygenase activity</note>
    </ligand>
</feature>
<dbReference type="Gene3D" id="1.20.1050.10">
    <property type="match status" value="1"/>
</dbReference>
<comment type="pathway">
    <text evidence="11">Amino-acid biosynthesis; L-methionine biosynthesis via salvage pathway; L-methionine from S-methyl-5-thio-alpha-D-ribose 1-phosphate: step 5/6.</text>
</comment>
<dbReference type="InterPro" id="IPR010987">
    <property type="entry name" value="Glutathione-S-Trfase_C-like"/>
</dbReference>
<evidence type="ECO:0000313" key="16">
    <source>
        <dbReference type="Proteomes" id="UP000320333"/>
    </source>
</evidence>
<dbReference type="InterPro" id="IPR036282">
    <property type="entry name" value="Glutathione-S-Trfase_C_sf"/>
</dbReference>
<dbReference type="InterPro" id="IPR027496">
    <property type="entry name" value="ARD_euk"/>
</dbReference>
<dbReference type="GO" id="GO:0019509">
    <property type="term" value="P:L-methionine salvage from methylthioadenosine"/>
    <property type="evidence" value="ECO:0007669"/>
    <property type="project" value="UniProtKB-UniRule"/>
</dbReference>
<sequence>MVASAWEFAESAHDQRELHQYSPNKAVTLAQLAEIGVLYSFIDVSQGEQYYNKEIDIFSANRGYKNRDIINIHKDTFPNYEEKIKIFFEEHLHEDEEIRFILDGSGFFDVRSKNDKWIRIAVQKGDLLVLPAGIYHRFTLDTKNYIKAMRLFKEEPKWTPINRDLPTTDKNTFRVGYVHALQSVGKIYTYPNNPRVARALIAAKYNQLNVDIVNIELGKTNTSKEYLHKFPTGEVPAFEAIDGFCLTGTNAIAQYLASAKPGSPLMGTNVKEAALIQQFIAMVDTELTPAQAAWLFPILGWTKNDAEATKKAIQETKRVMNVLNTHLLEHTYLVSERVTLADISAVLTLLNFYRLVFDASFRAEYKNVTRWFLTCVNQPEFAAVLGAVKLA</sequence>
<dbReference type="GO" id="GO:0005737">
    <property type="term" value="C:cytoplasm"/>
    <property type="evidence" value="ECO:0007669"/>
    <property type="project" value="UniProtKB-SubCell"/>
</dbReference>
<keyword evidence="4 11" id="KW-0028">Amino-acid biosynthesis</keyword>
<dbReference type="EC" id="1.13.11.54" evidence="11"/>
<keyword evidence="3 11" id="KW-0533">Nickel</keyword>
<evidence type="ECO:0000259" key="14">
    <source>
        <dbReference type="PROSITE" id="PS50405"/>
    </source>
</evidence>
<dbReference type="PROSITE" id="PS50404">
    <property type="entry name" value="GST_NTER"/>
    <property type="match status" value="1"/>
</dbReference>
<comment type="catalytic activity">
    <reaction evidence="1 11">
        <text>1,2-dihydroxy-5-(methylsulfanyl)pent-1-en-3-one + O2 = 4-methylsulfanyl-2-oxobutanoate + formate + 2 H(+)</text>
        <dbReference type="Rhea" id="RHEA:24504"/>
        <dbReference type="ChEBI" id="CHEBI:15378"/>
        <dbReference type="ChEBI" id="CHEBI:15379"/>
        <dbReference type="ChEBI" id="CHEBI:15740"/>
        <dbReference type="ChEBI" id="CHEBI:16723"/>
        <dbReference type="ChEBI" id="CHEBI:49252"/>
        <dbReference type="EC" id="1.13.11.54"/>
    </reaction>
</comment>
<dbReference type="EC" id="1.13.11.53" evidence="11"/>
<dbReference type="SUPFAM" id="SSF52833">
    <property type="entry name" value="Thioredoxin-like"/>
    <property type="match status" value="1"/>
</dbReference>
<name>A0A507FRM1_9FUNG</name>
<keyword evidence="5 11" id="KW-0479">Metal-binding</keyword>
<evidence type="ECO:0000259" key="13">
    <source>
        <dbReference type="PROSITE" id="PS50404"/>
    </source>
</evidence>
<dbReference type="GO" id="GO:0016151">
    <property type="term" value="F:nickel cation binding"/>
    <property type="evidence" value="ECO:0007669"/>
    <property type="project" value="UniProtKB-UniRule"/>
</dbReference>
<dbReference type="PANTHER" id="PTHR23418:SF0">
    <property type="entry name" value="ACIREDUCTONE DIOXYGENASE"/>
    <property type="match status" value="1"/>
</dbReference>
<evidence type="ECO:0000256" key="1">
    <source>
        <dbReference type="ARBA" id="ARBA00000428"/>
    </source>
</evidence>
<evidence type="ECO:0000256" key="2">
    <source>
        <dbReference type="ARBA" id="ARBA00022490"/>
    </source>
</evidence>
<dbReference type="CDD" id="cd02232">
    <property type="entry name" value="cupin_ARD"/>
    <property type="match status" value="1"/>
</dbReference>
<comment type="subcellular location">
    <subcellularLocation>
        <location evidence="11">Cytoplasm</location>
    </subcellularLocation>
    <subcellularLocation>
        <location evidence="11">Nucleus</location>
    </subcellularLocation>
</comment>
<evidence type="ECO:0000256" key="10">
    <source>
        <dbReference type="ARBA" id="ARBA00023242"/>
    </source>
</evidence>
<evidence type="ECO:0000256" key="12">
    <source>
        <dbReference type="RuleBase" id="RU003494"/>
    </source>
</evidence>
<organism evidence="15 16">
    <name type="scientific">Chytriomyces confervae</name>
    <dbReference type="NCBI Taxonomy" id="246404"/>
    <lineage>
        <taxon>Eukaryota</taxon>
        <taxon>Fungi</taxon>
        <taxon>Fungi incertae sedis</taxon>
        <taxon>Chytridiomycota</taxon>
        <taxon>Chytridiomycota incertae sedis</taxon>
        <taxon>Chytridiomycetes</taxon>
        <taxon>Chytridiales</taxon>
        <taxon>Chytriomycetaceae</taxon>
        <taxon>Chytriomyces</taxon>
    </lineage>
</organism>
<dbReference type="InterPro" id="IPR036249">
    <property type="entry name" value="Thioredoxin-like_sf"/>
</dbReference>
<feature type="binding site" evidence="11">
    <location>
        <position position="91"/>
    </location>
    <ligand>
        <name>Fe(2+)</name>
        <dbReference type="ChEBI" id="CHEBI:29033"/>
        <note>for iron-dependent acireductone dioxygenase activity</note>
    </ligand>
</feature>
<evidence type="ECO:0000256" key="9">
    <source>
        <dbReference type="ARBA" id="ARBA00023167"/>
    </source>
</evidence>
<evidence type="ECO:0000256" key="7">
    <source>
        <dbReference type="ARBA" id="ARBA00023002"/>
    </source>
</evidence>
<dbReference type="CDD" id="cd03181">
    <property type="entry name" value="GST_C_EF1Bgamma_like"/>
    <property type="match status" value="1"/>
</dbReference>
<comment type="caution">
    <text evidence="15">The sequence shown here is derived from an EMBL/GenBank/DDBJ whole genome shotgun (WGS) entry which is preliminary data.</text>
</comment>
<keyword evidence="6 11" id="KW-0223">Dioxygenase</keyword>
<comment type="function">
    <text evidence="11">Catalyzes 2 different reactions between oxygen and the acireductone 1,2-dihydroxy-3-keto-5-methylthiopentene (DHK-MTPene) depending upon the metal bound in the active site. Fe-containing acireductone dioxygenase (Fe-ARD) produces formate and 2-keto-4-methylthiobutyrate (KMTB), the alpha-ketoacid precursor of methionine in the methionine recycle pathway. Ni-containing acireductone dioxygenase (Ni-ARD) produces methylthiopropionate, carbon monoxide and formate, and does not lie on the methionine recycle pathway.</text>
</comment>
<feature type="binding site" evidence="11">
    <location>
        <position position="136"/>
    </location>
    <ligand>
        <name>Fe(2+)</name>
        <dbReference type="ChEBI" id="CHEBI:29033"/>
        <note>for iron-dependent acireductone dioxygenase activity</note>
    </ligand>
</feature>
<comment type="similarity">
    <text evidence="12">Belongs to the GST superfamily.</text>
</comment>
<evidence type="ECO:0000256" key="5">
    <source>
        <dbReference type="ARBA" id="ARBA00022723"/>
    </source>
</evidence>
<dbReference type="UniPathway" id="UPA00904">
    <property type="reaction ID" value="UER00878"/>
</dbReference>
<dbReference type="Pfam" id="PF03079">
    <property type="entry name" value="ARD"/>
    <property type="match status" value="1"/>
</dbReference>
<dbReference type="InterPro" id="IPR040079">
    <property type="entry name" value="Glutathione_S-Trfase"/>
</dbReference>
<feature type="binding site" evidence="11">
    <location>
        <position position="93"/>
    </location>
    <ligand>
        <name>Ni(2+)</name>
        <dbReference type="ChEBI" id="CHEBI:49786"/>
        <note>for nickel-dependent acireductone dioxygenase activity</note>
    </ligand>
</feature>
<dbReference type="Gene3D" id="2.60.120.10">
    <property type="entry name" value="Jelly Rolls"/>
    <property type="match status" value="1"/>
</dbReference>
<dbReference type="OrthoDB" id="1867259at2759"/>
<evidence type="ECO:0000256" key="11">
    <source>
        <dbReference type="HAMAP-Rule" id="MF_03154"/>
    </source>
</evidence>
<evidence type="ECO:0000256" key="6">
    <source>
        <dbReference type="ARBA" id="ARBA00022964"/>
    </source>
</evidence>
<dbReference type="InterPro" id="IPR011051">
    <property type="entry name" value="RmlC_Cupin_sf"/>
</dbReference>
<comment type="cofactor">
    <cofactor evidence="11">
        <name>Fe(2+)</name>
        <dbReference type="ChEBI" id="CHEBI:29033"/>
    </cofactor>
    <cofactor evidence="11">
        <name>Ni(2+)</name>
        <dbReference type="ChEBI" id="CHEBI:49786"/>
    </cofactor>
    <text evidence="11">Binds either 1 Fe or Ni cation per monomer. Iron-binding promotes an acireductone dioxygenase reaction producing 2-keto-4-methylthiobutyrate, while nickel-binding promotes an acireductone dioxygenase reaction producing 3-(methylsulfanyl)propanoate.</text>
</comment>
<dbReference type="STRING" id="246404.A0A507FRM1"/>
<dbReference type="Proteomes" id="UP000320333">
    <property type="component" value="Unassembled WGS sequence"/>
</dbReference>
<dbReference type="AlphaFoldDB" id="A0A507FRM1"/>
<dbReference type="GO" id="GO:0005506">
    <property type="term" value="F:iron ion binding"/>
    <property type="evidence" value="ECO:0007669"/>
    <property type="project" value="UniProtKB-UniRule"/>
</dbReference>
<feature type="binding site" evidence="11">
    <location>
        <position position="97"/>
    </location>
    <ligand>
        <name>Ni(2+)</name>
        <dbReference type="ChEBI" id="CHEBI:49786"/>
        <note>for nickel-dependent acireductone dioxygenase activity</note>
    </ligand>
</feature>
<dbReference type="SUPFAM" id="SSF51182">
    <property type="entry name" value="RmlC-like cupins"/>
    <property type="match status" value="1"/>
</dbReference>
<proteinExistence type="inferred from homology"/>
<dbReference type="Gene3D" id="3.40.30.10">
    <property type="entry name" value="Glutaredoxin"/>
    <property type="match status" value="1"/>
</dbReference>
<evidence type="ECO:0000256" key="4">
    <source>
        <dbReference type="ARBA" id="ARBA00022605"/>
    </source>
</evidence>
<protein>
    <recommendedName>
        <fullName evidence="11">Acireductone dioxygenase</fullName>
    </recommendedName>
    <alternativeName>
        <fullName evidence="11">Acireductone dioxygenase (Fe(2+)-requiring)</fullName>
        <shortName evidence="11">ARD'</shortName>
        <shortName evidence="11">Fe-ARD</shortName>
        <ecNumber evidence="11">1.13.11.54</ecNumber>
    </alternativeName>
    <alternativeName>
        <fullName evidence="11">Acireductone dioxygenase (Ni(2+)-requiring)</fullName>
        <shortName evidence="11">ARD</shortName>
        <shortName evidence="11">Ni-ARD</shortName>
        <ecNumber evidence="11">1.13.11.53</ecNumber>
    </alternativeName>
</protein>
<evidence type="ECO:0000256" key="8">
    <source>
        <dbReference type="ARBA" id="ARBA00023004"/>
    </source>
</evidence>
<keyword evidence="7 11" id="KW-0560">Oxidoreductase</keyword>
<feature type="domain" description="GST C-terminal" evidence="14">
    <location>
        <begin position="269"/>
        <end position="391"/>
    </location>
</feature>
<feature type="binding site" evidence="11">
    <location>
        <position position="93"/>
    </location>
    <ligand>
        <name>Fe(2+)</name>
        <dbReference type="ChEBI" id="CHEBI:29033"/>
        <note>for iron-dependent acireductone dioxygenase activity</note>
    </ligand>
</feature>
<dbReference type="FunFam" id="3.40.30.10:FF:000142">
    <property type="entry name" value="Elongation factor 1 gamma"/>
    <property type="match status" value="1"/>
</dbReference>
<keyword evidence="2 11" id="KW-0963">Cytoplasm</keyword>
<dbReference type="InterPro" id="IPR004046">
    <property type="entry name" value="GST_C"/>
</dbReference>